<evidence type="ECO:0000256" key="11">
    <source>
        <dbReference type="ARBA" id="ARBA00023180"/>
    </source>
</evidence>
<dbReference type="SUPFAM" id="SSF53649">
    <property type="entry name" value="Alkaline phosphatase-like"/>
    <property type="match status" value="1"/>
</dbReference>
<keyword evidence="7 12" id="KW-0812">Transmembrane</keyword>
<feature type="transmembrane region" description="Helical" evidence="12">
    <location>
        <begin position="653"/>
        <end position="674"/>
    </location>
</feature>
<dbReference type="Pfam" id="PF01663">
    <property type="entry name" value="Phosphodiest"/>
    <property type="match status" value="1"/>
</dbReference>
<evidence type="ECO:0000256" key="9">
    <source>
        <dbReference type="ARBA" id="ARBA00022989"/>
    </source>
</evidence>
<sequence length="776" mass="87478">MKLWHLVTVGILIHIVLLYSILDICFISTLVYGMTPVTIPIHAPAARLVLFVADGLRADKFFEPDENGRSRVPFLRKVVEEEGMWGISHTRIPTETRPGHVALLAGVYEDVSSVAKGWIESEADFDSVFNQSQYTWSWGSPDILPMFAQGASRNHVRTICYPADLEDFAASDMILLDTWVFDQVKKFIAEASNNLTLETELRQDKIVMFLHLLGVDTHGHSHKPFSREYLNNIQVIDKGIRETVKLVNDFFHNDGRTAFVMTADHGMTDWGSHGSGHPEETLTPFIAWGPGVSGPIVKDGCGEFADTYCADWHLDSLKRSDIQQGVLPVDVLNASDSVKVEALLANAQQLLAQFQVRMIETKKRVLSPLFRPFRELEEKEKLREAEKLIQLALKGLRYYQTYDRLFLGVGITMLFLGWLSWLLCLVMAEHTLLAQQVWSPPGSVWKMASLSRPPIREKHITLFGLKGSTLGYGLLVTVCTAVVVLLFAQSMPLMYYVYFLLPVLLWYKSVDNWHLLSPGIQSLLAQNGFPWRLVQCCLLCFFGLEILVHSFYRRELLSLGLLAMTVWPLVSNVANPSSKPCTFTSYGWSLSCLLVAVFPLLPVLDGTTQYSLVLGKISCILSKHILTFQLGVVATSLLTVTVTSRSISQKQGLPLLCQLTSWLTLAGSVVLPLFTGSGLGERLFSLALAFFSTFLLMSFTYEGFFMLSFLALLYFWVRMETETCGLPKQQEIFTQLNFAQPLSRAIKDHNQNSRLMQLSDLRMAFFFVSLAWLRMM</sequence>
<dbReference type="PANTHER" id="PTHR12250">
    <property type="entry name" value="PHOSPHATIDYLINOSITOL GLYCAN, CLASS N"/>
    <property type="match status" value="1"/>
</dbReference>
<dbReference type="InterPro" id="IPR002591">
    <property type="entry name" value="Phosphodiest/P_Trfase"/>
</dbReference>
<evidence type="ECO:0000256" key="3">
    <source>
        <dbReference type="ARBA" id="ARBA00008400"/>
    </source>
</evidence>
<dbReference type="PANTHER" id="PTHR12250:SF0">
    <property type="entry name" value="GPI ETHANOLAMINE PHOSPHATE TRANSFERASE 1"/>
    <property type="match status" value="1"/>
</dbReference>
<evidence type="ECO:0000259" key="13">
    <source>
        <dbReference type="Pfam" id="PF04987"/>
    </source>
</evidence>
<organism evidence="14 15">
    <name type="scientific">Plakobranchus ocellatus</name>
    <dbReference type="NCBI Taxonomy" id="259542"/>
    <lineage>
        <taxon>Eukaryota</taxon>
        <taxon>Metazoa</taxon>
        <taxon>Spiralia</taxon>
        <taxon>Lophotrochozoa</taxon>
        <taxon>Mollusca</taxon>
        <taxon>Gastropoda</taxon>
        <taxon>Heterobranchia</taxon>
        <taxon>Euthyneura</taxon>
        <taxon>Panpulmonata</taxon>
        <taxon>Sacoglossa</taxon>
        <taxon>Placobranchoidea</taxon>
        <taxon>Plakobranchidae</taxon>
        <taxon>Plakobranchus</taxon>
    </lineage>
</organism>
<feature type="domain" description="GPI ethanolamine phosphate transferase 1 C-terminal" evidence="13">
    <location>
        <begin position="394"/>
        <end position="770"/>
    </location>
</feature>
<dbReference type="GO" id="GO:0006506">
    <property type="term" value="P:GPI anchor biosynthetic process"/>
    <property type="evidence" value="ECO:0007669"/>
    <property type="project" value="UniProtKB-KW"/>
</dbReference>
<dbReference type="InterPro" id="IPR037671">
    <property type="entry name" value="PIGN_N"/>
</dbReference>
<dbReference type="InterPro" id="IPR017852">
    <property type="entry name" value="GPI_EtnP_transferase_1_C"/>
</dbReference>
<dbReference type="InterPro" id="IPR017850">
    <property type="entry name" value="Alkaline_phosphatase_core_sf"/>
</dbReference>
<comment type="caution">
    <text evidence="14">The sequence shown here is derived from an EMBL/GenBank/DDBJ whole genome shotgun (WGS) entry which is preliminary data.</text>
</comment>
<dbReference type="GO" id="GO:0051377">
    <property type="term" value="F:mannose-ethanolamine phosphotransferase activity"/>
    <property type="evidence" value="ECO:0007669"/>
    <property type="project" value="UniProtKB-UniRule"/>
</dbReference>
<comment type="caution">
    <text evidence="12">Lacks conserved residue(s) required for the propagation of feature annotation.</text>
</comment>
<keyword evidence="8 12" id="KW-0256">Endoplasmic reticulum</keyword>
<evidence type="ECO:0000256" key="7">
    <source>
        <dbReference type="ARBA" id="ARBA00022692"/>
    </source>
</evidence>
<proteinExistence type="inferred from homology"/>
<name>A0AAV4BSJ2_9GAST</name>
<dbReference type="CDD" id="cd16020">
    <property type="entry name" value="GPI_EPT_1"/>
    <property type="match status" value="1"/>
</dbReference>
<feature type="transmembrane region" description="Helical" evidence="12">
    <location>
        <begin position="625"/>
        <end position="647"/>
    </location>
</feature>
<reference evidence="14 15" key="1">
    <citation type="journal article" date="2021" name="Elife">
        <title>Chloroplast acquisition without the gene transfer in kleptoplastic sea slugs, Plakobranchus ocellatus.</title>
        <authorList>
            <person name="Maeda T."/>
            <person name="Takahashi S."/>
            <person name="Yoshida T."/>
            <person name="Shimamura S."/>
            <person name="Takaki Y."/>
            <person name="Nagai Y."/>
            <person name="Toyoda A."/>
            <person name="Suzuki Y."/>
            <person name="Arimoto A."/>
            <person name="Ishii H."/>
            <person name="Satoh N."/>
            <person name="Nishiyama T."/>
            <person name="Hasebe M."/>
            <person name="Maruyama T."/>
            <person name="Minagawa J."/>
            <person name="Obokata J."/>
            <person name="Shigenobu S."/>
        </authorList>
    </citation>
    <scope>NUCLEOTIDE SEQUENCE [LARGE SCALE GENOMIC DNA]</scope>
</reference>
<dbReference type="Gene3D" id="3.40.720.10">
    <property type="entry name" value="Alkaline Phosphatase, subunit A"/>
    <property type="match status" value="1"/>
</dbReference>
<keyword evidence="10 12" id="KW-0472">Membrane</keyword>
<feature type="transmembrane region" description="Helical" evidence="12">
    <location>
        <begin position="586"/>
        <end position="604"/>
    </location>
</feature>
<accession>A0AAV4BSJ2</accession>
<comment type="pathway">
    <text evidence="2 12">Glycolipid biosynthesis; glycosylphosphatidylinositol-anchor biosynthesis.</text>
</comment>
<evidence type="ECO:0000256" key="1">
    <source>
        <dbReference type="ARBA" id="ARBA00004477"/>
    </source>
</evidence>
<dbReference type="AlphaFoldDB" id="A0AAV4BSJ2"/>
<keyword evidence="15" id="KW-1185">Reference proteome</keyword>
<dbReference type="EMBL" id="BLXT01005381">
    <property type="protein sequence ID" value="GFO22357.1"/>
    <property type="molecule type" value="Genomic_DNA"/>
</dbReference>
<evidence type="ECO:0000256" key="4">
    <source>
        <dbReference type="ARBA" id="ARBA00020831"/>
    </source>
</evidence>
<keyword evidence="6 12" id="KW-0808">Transferase</keyword>
<dbReference type="EC" id="2.-.-.-" evidence="12"/>
<feature type="transmembrane region" description="Helical" evidence="12">
    <location>
        <begin position="686"/>
        <end position="717"/>
    </location>
</feature>
<gene>
    <name evidence="14" type="ORF">PoB_004886200</name>
</gene>
<dbReference type="Proteomes" id="UP000735302">
    <property type="component" value="Unassembled WGS sequence"/>
</dbReference>
<dbReference type="InterPro" id="IPR007070">
    <property type="entry name" value="GPI_EtnP_transferase_1"/>
</dbReference>
<evidence type="ECO:0000256" key="5">
    <source>
        <dbReference type="ARBA" id="ARBA00022502"/>
    </source>
</evidence>
<keyword evidence="11" id="KW-0325">Glycoprotein</keyword>
<keyword evidence="9 12" id="KW-1133">Transmembrane helix</keyword>
<keyword evidence="5 12" id="KW-0337">GPI-anchor biosynthesis</keyword>
<evidence type="ECO:0000256" key="6">
    <source>
        <dbReference type="ARBA" id="ARBA00022679"/>
    </source>
</evidence>
<feature type="transmembrane region" description="Helical" evidence="12">
    <location>
        <begin position="493"/>
        <end position="509"/>
    </location>
</feature>
<evidence type="ECO:0000313" key="14">
    <source>
        <dbReference type="EMBL" id="GFO22357.1"/>
    </source>
</evidence>
<feature type="transmembrane region" description="Helical" evidence="12">
    <location>
        <begin position="529"/>
        <end position="549"/>
    </location>
</feature>
<evidence type="ECO:0000256" key="12">
    <source>
        <dbReference type="RuleBase" id="RU367138"/>
    </source>
</evidence>
<comment type="function">
    <text evidence="12">Ethanolamine phosphate transferase involved in glycosylphosphatidylinositol-anchor biosynthesis. Transfers ethanolamine phosphate to the first alpha-1,4-linked mannose of the glycosylphosphatidylinositol precursor of GPI-anchor.</text>
</comment>
<feature type="transmembrane region" description="Helical" evidence="12">
    <location>
        <begin position="405"/>
        <end position="428"/>
    </location>
</feature>
<evidence type="ECO:0000256" key="2">
    <source>
        <dbReference type="ARBA" id="ARBA00004687"/>
    </source>
</evidence>
<dbReference type="FunFam" id="3.40.720.10:FF:000015">
    <property type="entry name" value="GPI ethanolamine phosphate transferase 1"/>
    <property type="match status" value="1"/>
</dbReference>
<comment type="subcellular location">
    <subcellularLocation>
        <location evidence="1 12">Endoplasmic reticulum membrane</location>
        <topology evidence="1 12">Multi-pass membrane protein</topology>
    </subcellularLocation>
</comment>
<dbReference type="GO" id="GO:0005789">
    <property type="term" value="C:endoplasmic reticulum membrane"/>
    <property type="evidence" value="ECO:0007669"/>
    <property type="project" value="UniProtKB-SubCell"/>
</dbReference>
<dbReference type="Pfam" id="PF04987">
    <property type="entry name" value="PigN"/>
    <property type="match status" value="1"/>
</dbReference>
<comment type="similarity">
    <text evidence="3 12">Belongs to the PIGG/PIGN/PIGO family. PIGN subfamily.</text>
</comment>
<evidence type="ECO:0000256" key="8">
    <source>
        <dbReference type="ARBA" id="ARBA00022824"/>
    </source>
</evidence>
<feature type="transmembrane region" description="Helical" evidence="12">
    <location>
        <begin position="470"/>
        <end position="488"/>
    </location>
</feature>
<evidence type="ECO:0000313" key="15">
    <source>
        <dbReference type="Proteomes" id="UP000735302"/>
    </source>
</evidence>
<evidence type="ECO:0000256" key="10">
    <source>
        <dbReference type="ARBA" id="ARBA00023136"/>
    </source>
</evidence>
<protein>
    <recommendedName>
        <fullName evidence="4 12">GPI ethanolamine phosphate transferase 1</fullName>
        <ecNumber evidence="12">2.-.-.-</ecNumber>
    </recommendedName>
</protein>
<feature type="transmembrane region" description="Helical" evidence="12">
    <location>
        <begin position="6"/>
        <end position="32"/>
    </location>
</feature>